<dbReference type="InterPro" id="IPR005053">
    <property type="entry name" value="MobA_MobL"/>
</dbReference>
<protein>
    <submittedName>
        <fullName evidence="6">MobA/MobL family protein</fullName>
    </submittedName>
</protein>
<organism evidence="6">
    <name type="scientific">Collinsella aerofaciens</name>
    <dbReference type="NCBI Taxonomy" id="74426"/>
    <lineage>
        <taxon>Bacteria</taxon>
        <taxon>Bacillati</taxon>
        <taxon>Actinomycetota</taxon>
        <taxon>Coriobacteriia</taxon>
        <taxon>Coriobacteriales</taxon>
        <taxon>Coriobacteriaceae</taxon>
        <taxon>Collinsella</taxon>
    </lineage>
</organism>
<proteinExistence type="inferred from homology"/>
<keyword evidence="3" id="KW-0175">Coiled coil</keyword>
<gene>
    <name evidence="6" type="ORF">CALFYP39_01438</name>
</gene>
<feature type="region of interest" description="Disordered" evidence="4">
    <location>
        <begin position="439"/>
        <end position="468"/>
    </location>
</feature>
<dbReference type="AlphaFoldDB" id="A0A6N3C5M8"/>
<keyword evidence="2" id="KW-0184">Conjugation</keyword>
<accession>A0A6N3C5M8</accession>
<evidence type="ECO:0000259" key="5">
    <source>
        <dbReference type="Pfam" id="PF03389"/>
    </source>
</evidence>
<evidence type="ECO:0000256" key="4">
    <source>
        <dbReference type="SAM" id="MobiDB-lite"/>
    </source>
</evidence>
<feature type="compositionally biased region" description="Basic and acidic residues" evidence="4">
    <location>
        <begin position="267"/>
        <end position="280"/>
    </location>
</feature>
<dbReference type="Gene3D" id="3.30.930.30">
    <property type="match status" value="1"/>
</dbReference>
<feature type="region of interest" description="Disordered" evidence="4">
    <location>
        <begin position="267"/>
        <end position="286"/>
    </location>
</feature>
<evidence type="ECO:0000256" key="3">
    <source>
        <dbReference type="SAM" id="Coils"/>
    </source>
</evidence>
<dbReference type="RefSeq" id="WP_421755151.1">
    <property type="nucleotide sequence ID" value="NZ_CACRTW010000022.1"/>
</dbReference>
<feature type="coiled-coil region" evidence="3">
    <location>
        <begin position="294"/>
        <end position="342"/>
    </location>
</feature>
<dbReference type="EMBL" id="CACRTW010000022">
    <property type="protein sequence ID" value="VYU10644.1"/>
    <property type="molecule type" value="Genomic_DNA"/>
</dbReference>
<feature type="region of interest" description="Disordered" evidence="4">
    <location>
        <begin position="202"/>
        <end position="229"/>
    </location>
</feature>
<evidence type="ECO:0000256" key="1">
    <source>
        <dbReference type="ARBA" id="ARBA00010873"/>
    </source>
</evidence>
<name>A0A6N3C5M8_9ACTN</name>
<evidence type="ECO:0000313" key="6">
    <source>
        <dbReference type="EMBL" id="VYU10644.1"/>
    </source>
</evidence>
<reference evidence="6" key="1">
    <citation type="submission" date="2019-11" db="EMBL/GenBank/DDBJ databases">
        <authorList>
            <person name="Feng L."/>
        </authorList>
    </citation>
    <scope>NUCLEOTIDE SEQUENCE</scope>
    <source>
        <strain evidence="6">CaerofaciensLFYP39</strain>
    </source>
</reference>
<dbReference type="Pfam" id="PF03389">
    <property type="entry name" value="MobA_MobL"/>
    <property type="match status" value="1"/>
</dbReference>
<feature type="domain" description="MobA/MobL protein" evidence="5">
    <location>
        <begin position="19"/>
        <end position="285"/>
    </location>
</feature>
<evidence type="ECO:0000256" key="2">
    <source>
        <dbReference type="ARBA" id="ARBA00022971"/>
    </source>
</evidence>
<sequence length="468" mass="51230">MAIYHLNARGCSPSTGAGAVRKAAYQSGQALVEERSGRLCDYARKERVTDQGLALPAAAPHIDRGALWNEAERVWAEAGGGKELVAKRFEFALPVELDERGRLACVRDFCALFPAKACDWAIHDDGRGGNPHAHVLVSALDFGAEGFTPRTKSQKGQSWYLVERDGGERIAVPATGWAAAKAAGWQKVYNFTDGKRRTMKQAKAEGLGTKDRVSKSPVKMHRTEGRSAREVEREQLVEVRAAWASIANRHLAAHAAATGAAVRPIDHRSNKDRGLDEQPTVHEGGAGLIGHADRVKLNKEIRERNARLRVLRSELQNEGAALEQLQQEIADLERKRRTAEHSWQSRPRKGERQRKAALAKRRRAAMATAAAATAARHRATAAVADQTDTRAELIAQLDEQIAALDLKIRQLQGGGSAAMLSGPLRKAAALGVERRKLADERARLAGEDPAPRRPEPPQAERERRGPKH</sequence>
<comment type="similarity">
    <text evidence="1">Belongs to the MobA/MobL family.</text>
</comment>